<protein>
    <submittedName>
        <fullName evidence="2">Uncharacterized protein</fullName>
    </submittedName>
</protein>
<evidence type="ECO:0000256" key="1">
    <source>
        <dbReference type="SAM" id="MobiDB-lite"/>
    </source>
</evidence>
<accession>A0AAV7MF33</accession>
<sequence length="160" mass="17497">MVEEGNGRHGINPLKSDKENLVSAALAAFYIAGVESTIVPPSPESSSVSRDAHLAQSLGLENESCPLPSGPDPASDQEEVKNPGAHSFLEALFACLWDDFQTVKKDLSKGLREIRCYLDMVEDMVDRVSALGEHEMSHDEEIEQLHQEIIRPTARSPSPC</sequence>
<dbReference type="AlphaFoldDB" id="A0AAV7MF33"/>
<name>A0AAV7MF33_PLEWA</name>
<feature type="compositionally biased region" description="Low complexity" evidence="1">
    <location>
        <begin position="40"/>
        <end position="49"/>
    </location>
</feature>
<evidence type="ECO:0000313" key="3">
    <source>
        <dbReference type="Proteomes" id="UP001066276"/>
    </source>
</evidence>
<gene>
    <name evidence="2" type="ORF">NDU88_006191</name>
</gene>
<reference evidence="2" key="1">
    <citation type="journal article" date="2022" name="bioRxiv">
        <title>Sequencing and chromosome-scale assembly of the giantPleurodeles waltlgenome.</title>
        <authorList>
            <person name="Brown T."/>
            <person name="Elewa A."/>
            <person name="Iarovenko S."/>
            <person name="Subramanian E."/>
            <person name="Araus A.J."/>
            <person name="Petzold A."/>
            <person name="Susuki M."/>
            <person name="Suzuki K.-i.T."/>
            <person name="Hayashi T."/>
            <person name="Toyoda A."/>
            <person name="Oliveira C."/>
            <person name="Osipova E."/>
            <person name="Leigh N.D."/>
            <person name="Simon A."/>
            <person name="Yun M.H."/>
        </authorList>
    </citation>
    <scope>NUCLEOTIDE SEQUENCE</scope>
    <source>
        <strain evidence="2">20211129_DDA</strain>
        <tissue evidence="2">Liver</tissue>
    </source>
</reference>
<organism evidence="2 3">
    <name type="scientific">Pleurodeles waltl</name>
    <name type="common">Iberian ribbed newt</name>
    <dbReference type="NCBI Taxonomy" id="8319"/>
    <lineage>
        <taxon>Eukaryota</taxon>
        <taxon>Metazoa</taxon>
        <taxon>Chordata</taxon>
        <taxon>Craniata</taxon>
        <taxon>Vertebrata</taxon>
        <taxon>Euteleostomi</taxon>
        <taxon>Amphibia</taxon>
        <taxon>Batrachia</taxon>
        <taxon>Caudata</taxon>
        <taxon>Salamandroidea</taxon>
        <taxon>Salamandridae</taxon>
        <taxon>Pleurodelinae</taxon>
        <taxon>Pleurodeles</taxon>
    </lineage>
</organism>
<dbReference type="Proteomes" id="UP001066276">
    <property type="component" value="Chromosome 10"/>
</dbReference>
<proteinExistence type="predicted"/>
<evidence type="ECO:0000313" key="2">
    <source>
        <dbReference type="EMBL" id="KAJ1101119.1"/>
    </source>
</evidence>
<comment type="caution">
    <text evidence="2">The sequence shown here is derived from an EMBL/GenBank/DDBJ whole genome shotgun (WGS) entry which is preliminary data.</text>
</comment>
<feature type="region of interest" description="Disordered" evidence="1">
    <location>
        <begin position="40"/>
        <end position="82"/>
    </location>
</feature>
<dbReference type="EMBL" id="JANPWB010000014">
    <property type="protein sequence ID" value="KAJ1101119.1"/>
    <property type="molecule type" value="Genomic_DNA"/>
</dbReference>
<keyword evidence="3" id="KW-1185">Reference proteome</keyword>